<protein>
    <submittedName>
        <fullName evidence="2">Uncharacterized protein</fullName>
    </submittedName>
</protein>
<evidence type="ECO:0000313" key="3">
    <source>
        <dbReference type="Proteomes" id="UP000595437"/>
    </source>
</evidence>
<evidence type="ECO:0000256" key="1">
    <source>
        <dbReference type="SAM" id="MobiDB-lite"/>
    </source>
</evidence>
<keyword evidence="3" id="KW-1185">Reference proteome</keyword>
<feature type="compositionally biased region" description="Basic and acidic residues" evidence="1">
    <location>
        <begin position="49"/>
        <end position="69"/>
    </location>
</feature>
<dbReference type="AlphaFoldDB" id="A0A7T8JUG8"/>
<feature type="region of interest" description="Disordered" evidence="1">
    <location>
        <begin position="1"/>
        <end position="23"/>
    </location>
</feature>
<dbReference type="EMBL" id="CP045907">
    <property type="protein sequence ID" value="QQP35483.1"/>
    <property type="molecule type" value="Genomic_DNA"/>
</dbReference>
<feature type="compositionally biased region" description="Low complexity" evidence="1">
    <location>
        <begin position="12"/>
        <end position="23"/>
    </location>
</feature>
<gene>
    <name evidence="2" type="ORF">FKW44_023720</name>
</gene>
<reference evidence="3" key="1">
    <citation type="submission" date="2021-01" db="EMBL/GenBank/DDBJ databases">
        <title>Caligus Genome Assembly.</title>
        <authorList>
            <person name="Gallardo-Escarate C."/>
        </authorList>
    </citation>
    <scope>NUCLEOTIDE SEQUENCE [LARGE SCALE GENOMIC DNA]</scope>
</reference>
<evidence type="ECO:0000313" key="2">
    <source>
        <dbReference type="EMBL" id="QQP35483.1"/>
    </source>
</evidence>
<name>A0A7T8JUG8_CALRO</name>
<organism evidence="2 3">
    <name type="scientific">Caligus rogercresseyi</name>
    <name type="common">Sea louse</name>
    <dbReference type="NCBI Taxonomy" id="217165"/>
    <lineage>
        <taxon>Eukaryota</taxon>
        <taxon>Metazoa</taxon>
        <taxon>Ecdysozoa</taxon>
        <taxon>Arthropoda</taxon>
        <taxon>Crustacea</taxon>
        <taxon>Multicrustacea</taxon>
        <taxon>Hexanauplia</taxon>
        <taxon>Copepoda</taxon>
        <taxon>Siphonostomatoida</taxon>
        <taxon>Caligidae</taxon>
        <taxon>Caligus</taxon>
    </lineage>
</organism>
<proteinExistence type="predicted"/>
<feature type="non-terminal residue" evidence="2">
    <location>
        <position position="1"/>
    </location>
</feature>
<sequence length="69" mass="7729">TAISVRSVAAVRPTRSSTTSNSPKLLFTALPVLQGVGGHRRRISNTRRKTPDRSQVRKRSADFIDRLQR</sequence>
<dbReference type="Proteomes" id="UP000595437">
    <property type="component" value="Chromosome 18"/>
</dbReference>
<accession>A0A7T8JUG8</accession>
<feature type="compositionally biased region" description="Basic residues" evidence="1">
    <location>
        <begin position="38"/>
        <end position="48"/>
    </location>
</feature>
<feature type="region of interest" description="Disordered" evidence="1">
    <location>
        <begin position="38"/>
        <end position="69"/>
    </location>
</feature>